<dbReference type="InterPro" id="IPR029063">
    <property type="entry name" value="SAM-dependent_MTases_sf"/>
</dbReference>
<protein>
    <submittedName>
        <fullName evidence="2">Class I SAM-dependent methyltransferase</fullName>
    </submittedName>
</protein>
<comment type="caution">
    <text evidence="2">The sequence shown here is derived from an EMBL/GenBank/DDBJ whole genome shotgun (WGS) entry which is preliminary data.</text>
</comment>
<dbReference type="PANTHER" id="PTHR43591">
    <property type="entry name" value="METHYLTRANSFERASE"/>
    <property type="match status" value="1"/>
</dbReference>
<keyword evidence="2" id="KW-0808">Transferase</keyword>
<dbReference type="GO" id="GO:0032259">
    <property type="term" value="P:methylation"/>
    <property type="evidence" value="ECO:0007669"/>
    <property type="project" value="UniProtKB-KW"/>
</dbReference>
<dbReference type="AlphaFoldDB" id="A0A842HJP6"/>
<name>A0A842HJP6_9BACT</name>
<proteinExistence type="predicted"/>
<dbReference type="Proteomes" id="UP000546464">
    <property type="component" value="Unassembled WGS sequence"/>
</dbReference>
<dbReference type="Gene3D" id="3.40.50.150">
    <property type="entry name" value="Vaccinia Virus protein VP39"/>
    <property type="match status" value="1"/>
</dbReference>
<dbReference type="CDD" id="cd02440">
    <property type="entry name" value="AdoMet_MTases"/>
    <property type="match status" value="1"/>
</dbReference>
<dbReference type="SUPFAM" id="SSF53335">
    <property type="entry name" value="S-adenosyl-L-methionine-dependent methyltransferases"/>
    <property type="match status" value="1"/>
</dbReference>
<reference evidence="2 3" key="1">
    <citation type="submission" date="2020-07" db="EMBL/GenBank/DDBJ databases">
        <authorList>
            <person name="Feng X."/>
        </authorList>
    </citation>
    <scope>NUCLEOTIDE SEQUENCE [LARGE SCALE GENOMIC DNA]</scope>
    <source>
        <strain evidence="2 3">JCM31066</strain>
    </source>
</reference>
<keyword evidence="2" id="KW-0489">Methyltransferase</keyword>
<dbReference type="InterPro" id="IPR041698">
    <property type="entry name" value="Methyltransf_25"/>
</dbReference>
<dbReference type="GO" id="GO:0008168">
    <property type="term" value="F:methyltransferase activity"/>
    <property type="evidence" value="ECO:0007669"/>
    <property type="project" value="UniProtKB-KW"/>
</dbReference>
<organism evidence="2 3">
    <name type="scientific">Ruficoccus amylovorans</name>
    <dbReference type="NCBI Taxonomy" id="1804625"/>
    <lineage>
        <taxon>Bacteria</taxon>
        <taxon>Pseudomonadati</taxon>
        <taxon>Verrucomicrobiota</taxon>
        <taxon>Opitutia</taxon>
        <taxon>Puniceicoccales</taxon>
        <taxon>Cerasicoccaceae</taxon>
        <taxon>Ruficoccus</taxon>
    </lineage>
</organism>
<accession>A0A842HJP6</accession>
<dbReference type="Pfam" id="PF13649">
    <property type="entry name" value="Methyltransf_25"/>
    <property type="match status" value="1"/>
</dbReference>
<dbReference type="EMBL" id="JACHVB010000035">
    <property type="protein sequence ID" value="MBC2595381.1"/>
    <property type="molecule type" value="Genomic_DNA"/>
</dbReference>
<evidence type="ECO:0000313" key="2">
    <source>
        <dbReference type="EMBL" id="MBC2595381.1"/>
    </source>
</evidence>
<dbReference type="RefSeq" id="WP_185676332.1">
    <property type="nucleotide sequence ID" value="NZ_JACHVB010000035.1"/>
</dbReference>
<feature type="domain" description="Methyltransferase" evidence="1">
    <location>
        <begin position="47"/>
        <end position="142"/>
    </location>
</feature>
<evidence type="ECO:0000259" key="1">
    <source>
        <dbReference type="Pfam" id="PF13649"/>
    </source>
</evidence>
<gene>
    <name evidence="2" type="ORF">H5P28_14025</name>
</gene>
<sequence length="251" mass="29396">MEVETARKYFCQSQVVDHYAQAANRVGLWVSEEKIFTRLFNWDDSLLELGCGAGRIAIGLWEIGYRRITAVDYSREMVAEARRINEGFEYGVFFHHGDATRLKYEDETYEGAIFGFNGLMQIPGRENRRRAMREIHRVLVPGSWFVFTTHDRDSHWRKSFWREQKQLWNEGRQHPDLEMFGDLYYEAPEGGMMFIHTPTCEEIREDLKAAGFRVEADTLRHQIANEPPVVRDFADECRFWVAQKPGHAPGP</sequence>
<dbReference type="PANTHER" id="PTHR43591:SF24">
    <property type="entry name" value="2-METHOXY-6-POLYPRENYL-1,4-BENZOQUINOL METHYLASE, MITOCHONDRIAL"/>
    <property type="match status" value="1"/>
</dbReference>
<evidence type="ECO:0000313" key="3">
    <source>
        <dbReference type="Proteomes" id="UP000546464"/>
    </source>
</evidence>
<keyword evidence="3" id="KW-1185">Reference proteome</keyword>